<keyword evidence="1" id="KW-0472">Membrane</keyword>
<feature type="transmembrane region" description="Helical" evidence="1">
    <location>
        <begin position="149"/>
        <end position="169"/>
    </location>
</feature>
<dbReference type="AlphaFoldDB" id="A0A398BG55"/>
<feature type="domain" description="Nucleoside transporter/FeoB GTPase Gate" evidence="2">
    <location>
        <begin position="44"/>
        <end position="141"/>
    </location>
</feature>
<dbReference type="NCBIfam" id="TIGR02871">
    <property type="entry name" value="spore_ylbJ"/>
    <property type="match status" value="1"/>
</dbReference>
<gene>
    <name evidence="3" type="primary">ylbJ</name>
    <name evidence="3" type="ORF">D1953_05705</name>
</gene>
<evidence type="ECO:0000313" key="3">
    <source>
        <dbReference type="EMBL" id="RID87678.1"/>
    </source>
</evidence>
<keyword evidence="4" id="KW-1185">Reference proteome</keyword>
<evidence type="ECO:0000259" key="2">
    <source>
        <dbReference type="Pfam" id="PF07670"/>
    </source>
</evidence>
<sequence length="404" mass="44531">MLLPKLKSITLALLITIMAIALVVFPQESFDASKNGLHMWWQIVFPSLLPFLIISELLICFGVVSFLGVMFEPLMRPFFRVPGVGGFVWAMGLASGFPAGAKFTARLRLEKQLTRIEGERLVSFTNSSNPLFIFVAVSVGFFQNPKLGILLAAAHYGGNMIVGFIMRFYGQKEEQAIPNRIIKLPSIKAALKQMHRTRLKETRPFGKMLGDSVTSSIHTLLMIGGFIILFSVINQLLSQMNVTALLAKAIAGCLHVFSLSPSFSIPFISGLFEMTLGAKMTSSISNANLLQQAMIASFILAFSGLSVQAQVASILAETDIRFAPFFFARVLHGFIAATLAYLLWNSLYVEIPDYGHAALAFPVSQIIGDETTTLYEQMLHLGPLFTIISLSVYTCIIAKRIIRF</sequence>
<feature type="transmembrane region" description="Helical" evidence="1">
    <location>
        <begin position="78"/>
        <end position="101"/>
    </location>
</feature>
<dbReference type="EMBL" id="QWVS01000011">
    <property type="protein sequence ID" value="RID87678.1"/>
    <property type="molecule type" value="Genomic_DNA"/>
</dbReference>
<comment type="caution">
    <text evidence="3">The sequence shown here is derived from an EMBL/GenBank/DDBJ whole genome shotgun (WGS) entry which is preliminary data.</text>
</comment>
<feature type="transmembrane region" description="Helical" evidence="1">
    <location>
        <begin position="249"/>
        <end position="272"/>
    </location>
</feature>
<dbReference type="Proteomes" id="UP000266016">
    <property type="component" value="Unassembled WGS sequence"/>
</dbReference>
<feature type="transmembrane region" description="Helical" evidence="1">
    <location>
        <begin position="378"/>
        <end position="398"/>
    </location>
</feature>
<protein>
    <submittedName>
        <fullName evidence="3">Sporulation integral membrane protein YlbJ</fullName>
    </submittedName>
</protein>
<feature type="transmembrane region" description="Helical" evidence="1">
    <location>
        <begin position="121"/>
        <end position="142"/>
    </location>
</feature>
<evidence type="ECO:0000256" key="1">
    <source>
        <dbReference type="SAM" id="Phobius"/>
    </source>
</evidence>
<reference evidence="3 4" key="1">
    <citation type="submission" date="2018-08" db="EMBL/GenBank/DDBJ databases">
        <title>Bacillus jemisoniae sp. nov., Bacillus chryseoplanitiae sp. nov., Bacillus resnikiae sp. nov., and Bacillus frankliniae sp. nov., isolated from Viking spacecraft and associated surfaces.</title>
        <authorList>
            <person name="Seuylemezian A."/>
            <person name="Vaishampayan P."/>
        </authorList>
    </citation>
    <scope>NUCLEOTIDE SEQUENCE [LARGE SCALE GENOMIC DNA]</scope>
    <source>
        <strain evidence="3 4">MA001</strain>
    </source>
</reference>
<keyword evidence="1" id="KW-0812">Transmembrane</keyword>
<evidence type="ECO:0000313" key="4">
    <source>
        <dbReference type="Proteomes" id="UP000266016"/>
    </source>
</evidence>
<feature type="transmembrane region" description="Helical" evidence="1">
    <location>
        <begin position="50"/>
        <end position="71"/>
    </location>
</feature>
<dbReference type="InterPro" id="IPR014226">
    <property type="entry name" value="Spore_IM_YlbJ"/>
</dbReference>
<feature type="domain" description="Nucleoside transporter/FeoB GTPase Gate" evidence="2">
    <location>
        <begin position="220"/>
        <end position="316"/>
    </location>
</feature>
<feature type="transmembrane region" description="Helical" evidence="1">
    <location>
        <begin position="322"/>
        <end position="344"/>
    </location>
</feature>
<feature type="transmembrane region" description="Helical" evidence="1">
    <location>
        <begin position="217"/>
        <end position="237"/>
    </location>
</feature>
<keyword evidence="1" id="KW-1133">Transmembrane helix</keyword>
<dbReference type="InterPro" id="IPR011642">
    <property type="entry name" value="Gate_dom"/>
</dbReference>
<proteinExistence type="predicted"/>
<feature type="transmembrane region" description="Helical" evidence="1">
    <location>
        <begin position="292"/>
        <end position="315"/>
    </location>
</feature>
<name>A0A398BG55_9BACI</name>
<organism evidence="3 4">
    <name type="scientific">Peribacillus asahii</name>
    <dbReference type="NCBI Taxonomy" id="228899"/>
    <lineage>
        <taxon>Bacteria</taxon>
        <taxon>Bacillati</taxon>
        <taxon>Bacillota</taxon>
        <taxon>Bacilli</taxon>
        <taxon>Bacillales</taxon>
        <taxon>Bacillaceae</taxon>
        <taxon>Peribacillus</taxon>
    </lineage>
</organism>
<accession>A0A398BG55</accession>
<dbReference type="Pfam" id="PF07670">
    <property type="entry name" value="Gate"/>
    <property type="match status" value="2"/>
</dbReference>